<feature type="domain" description="Sulfotransferase" evidence="1">
    <location>
        <begin position="9"/>
        <end position="206"/>
    </location>
</feature>
<dbReference type="Pfam" id="PF00685">
    <property type="entry name" value="Sulfotransfer_1"/>
    <property type="match status" value="1"/>
</dbReference>
<evidence type="ECO:0000259" key="1">
    <source>
        <dbReference type="Pfam" id="PF00685"/>
    </source>
</evidence>
<dbReference type="InterPro" id="IPR000863">
    <property type="entry name" value="Sulfotransferase_dom"/>
</dbReference>
<organism evidence="2 3">
    <name type="scientific">Halomonas heilongjiangensis</name>
    <dbReference type="NCBI Taxonomy" id="1387883"/>
    <lineage>
        <taxon>Bacteria</taxon>
        <taxon>Pseudomonadati</taxon>
        <taxon>Pseudomonadota</taxon>
        <taxon>Gammaproteobacteria</taxon>
        <taxon>Oceanospirillales</taxon>
        <taxon>Halomonadaceae</taxon>
        <taxon>Halomonas</taxon>
    </lineage>
</organism>
<proteinExistence type="predicted"/>
<dbReference type="EMBL" id="PNRE01000069">
    <property type="protein sequence ID" value="PMR68330.1"/>
    <property type="molecule type" value="Genomic_DNA"/>
</dbReference>
<dbReference type="GO" id="GO:0008146">
    <property type="term" value="F:sulfotransferase activity"/>
    <property type="evidence" value="ECO:0007669"/>
    <property type="project" value="InterPro"/>
</dbReference>
<reference evidence="2 3" key="1">
    <citation type="submission" date="2018-01" db="EMBL/GenBank/DDBJ databases">
        <title>Halomonas endophytica sp. nov., isolated from storage liquid in the stems of Populus euphratica.</title>
        <authorList>
            <person name="Chen C."/>
        </authorList>
    </citation>
    <scope>NUCLEOTIDE SEQUENCE [LARGE SCALE GENOMIC DNA]</scope>
    <source>
        <strain evidence="2 3">DSM 26881</strain>
    </source>
</reference>
<dbReference type="InterPro" id="IPR027417">
    <property type="entry name" value="P-loop_NTPase"/>
</dbReference>
<sequence>MPNDIFLHLGAHKTATTYMQKLFRSNKKYFDSLDTSLVLKRTLSQHGLHQFMSWRNHVERNLGAKRPAKLERFFVKLASSKSKSVFISYEGLLGSMHLGRSRTIYPAAEQSIELIKKSFQGKNIKVVFCVRGYADFIESTYNWLVKNGSGKSFDEYLSGVVVEELSWKPVVNALRENFGDENVLLWKYEDYKGNYKYINSRLLDFFYDGADDGELSYEENSDKNVSLGKHYMNLMVAINKLINRSSAISPRKKKKLKRVVRKVLEEVQRTGVGRAKMKLLPDETRKTLDDRYKRHLDELVNDGVRFIRV</sequence>
<accession>A0A2N7TJH4</accession>
<name>A0A2N7TJH4_9GAMM</name>
<evidence type="ECO:0000313" key="3">
    <source>
        <dbReference type="Proteomes" id="UP000235346"/>
    </source>
</evidence>
<protein>
    <recommendedName>
        <fullName evidence="1">Sulfotransferase domain-containing protein</fullName>
    </recommendedName>
</protein>
<comment type="caution">
    <text evidence="2">The sequence shown here is derived from an EMBL/GenBank/DDBJ whole genome shotgun (WGS) entry which is preliminary data.</text>
</comment>
<gene>
    <name evidence="2" type="ORF">C1H66_15660</name>
</gene>
<dbReference type="Gene3D" id="3.40.50.300">
    <property type="entry name" value="P-loop containing nucleotide triphosphate hydrolases"/>
    <property type="match status" value="1"/>
</dbReference>
<dbReference type="AlphaFoldDB" id="A0A2N7TJH4"/>
<keyword evidence="3" id="KW-1185">Reference proteome</keyword>
<dbReference type="OrthoDB" id="547265at2"/>
<evidence type="ECO:0000313" key="2">
    <source>
        <dbReference type="EMBL" id="PMR68330.1"/>
    </source>
</evidence>
<dbReference type="Proteomes" id="UP000235346">
    <property type="component" value="Unassembled WGS sequence"/>
</dbReference>
<dbReference type="SUPFAM" id="SSF52540">
    <property type="entry name" value="P-loop containing nucleoside triphosphate hydrolases"/>
    <property type="match status" value="1"/>
</dbReference>
<dbReference type="RefSeq" id="WP_102628817.1">
    <property type="nucleotide sequence ID" value="NZ_PDOH01000034.1"/>
</dbReference>